<keyword evidence="10" id="KW-1185">Reference proteome</keyword>
<dbReference type="InterPro" id="IPR000157">
    <property type="entry name" value="TIR_dom"/>
</dbReference>
<dbReference type="EC" id="3.2.2.6" evidence="1"/>
<dbReference type="PANTHER" id="PTHR11017">
    <property type="entry name" value="LEUCINE-RICH REPEAT-CONTAINING PROTEIN"/>
    <property type="match status" value="1"/>
</dbReference>
<dbReference type="Gene3D" id="3.40.50.300">
    <property type="entry name" value="P-loop containing nucleotide triphosphate hydrolases"/>
    <property type="match status" value="1"/>
</dbReference>
<dbReference type="InterPro" id="IPR035897">
    <property type="entry name" value="Toll_tir_struct_dom_sf"/>
</dbReference>
<dbReference type="InterPro" id="IPR001611">
    <property type="entry name" value="Leu-rich_rpt"/>
</dbReference>
<dbReference type="STRING" id="3818.A0A445BNW1"/>
<reference evidence="9 10" key="1">
    <citation type="submission" date="2019-01" db="EMBL/GenBank/DDBJ databases">
        <title>Sequencing of cultivated peanut Arachis hypogaea provides insights into genome evolution and oil improvement.</title>
        <authorList>
            <person name="Chen X."/>
        </authorList>
    </citation>
    <scope>NUCLEOTIDE SEQUENCE [LARGE SCALE GENOMIC DNA]</scope>
    <source>
        <strain evidence="10">cv. Fuhuasheng</strain>
        <tissue evidence="9">Leaves</tissue>
    </source>
</reference>
<evidence type="ECO:0000256" key="7">
    <source>
        <dbReference type="ARBA" id="ARBA00047304"/>
    </source>
</evidence>
<dbReference type="Pfam" id="PF23282">
    <property type="entry name" value="WHD_ROQ1"/>
    <property type="match status" value="1"/>
</dbReference>
<dbReference type="SMART" id="SM00255">
    <property type="entry name" value="TIR"/>
    <property type="match status" value="1"/>
</dbReference>
<evidence type="ECO:0000256" key="5">
    <source>
        <dbReference type="ARBA" id="ARBA00022821"/>
    </source>
</evidence>
<dbReference type="SMR" id="A0A445BNW1"/>
<dbReference type="FunFam" id="3.40.50.10140:FF:000007">
    <property type="entry name" value="Disease resistance protein (TIR-NBS-LRR class)"/>
    <property type="match status" value="1"/>
</dbReference>
<keyword evidence="5" id="KW-0611">Plant defense</keyword>
<dbReference type="Pfam" id="PF07725">
    <property type="entry name" value="LRR_3"/>
    <property type="match status" value="1"/>
</dbReference>
<keyword evidence="3" id="KW-0677">Repeat</keyword>
<dbReference type="InterPro" id="IPR027417">
    <property type="entry name" value="P-loop_NTPase"/>
</dbReference>
<dbReference type="Gramene" id="arahy.Tifrunner.gnm2.ann2.Ah09g065800.1">
    <property type="protein sequence ID" value="arahy.Tifrunner.gnm2.ann2.Ah09g065800.1-CDS"/>
    <property type="gene ID" value="arahy.Tifrunner.gnm2.ann2.Ah09g065800"/>
</dbReference>
<evidence type="ECO:0000256" key="2">
    <source>
        <dbReference type="ARBA" id="ARBA00022614"/>
    </source>
</evidence>
<evidence type="ECO:0000313" key="10">
    <source>
        <dbReference type="Proteomes" id="UP000289738"/>
    </source>
</evidence>
<dbReference type="SUPFAM" id="SSF46785">
    <property type="entry name" value="Winged helix' DNA-binding domain"/>
    <property type="match status" value="1"/>
</dbReference>
<sequence length="1195" mass="136374">MANTAAGSSSVSPKTYDVFLCFRGEDTRENFTCHLSAGLVDEGIEIYKYDDQLVKGCDIWTQISLAIEGSRVSVVVFSQDFASSKWCLEELVKIMECRRDTGQVVIPVFYNIDPAHVRYQKESYKKSFARHEWNLCKNQQKIRRWREALTEAANLAGWVSGSPGIRDDSELIRHIVKDVLQKLKQRRPNTTKYLVGIEKTQKDIEMLLQNAKIIGIWGPGGIGKTTIGKVVYNKLSSQYDSVCLMENISEETRRYGLPRLCRNLFSDLLKEDNPTHNVRRLQTKKALIVFDDVDSFKQLEYLCEDSQVLSYLGEDSRVIITSRNRHLLANKADEIYEVKNLNLTESLKLFSLKAFSKSYPEEGYEKLSKQVVEYTGGIPLALNVLGSHLSFRLDKDFWESTMRKLENSPNEDIQKVLRVSYDGLDSLQQKIFLDIAFFFIEEEEERVKKILHASGFEPNNGLLELKDKALISTTSYDSRIQMHGLLQEMALDIVRRESELNPGGRSRLRDVKDIRDVLENNTGTNAVEGIVLDLSQIEDLQLSADVFEKMNRIRFLKFYIPRSKSSSEKYLPEGLTQFPKELRYLQWDAYPLKSLPLRLCFKFLVEIHMRHSNVEELWQGKKDLHNLEVIDLCECRKLMNLPDLSNASRLRTVNLSGCEMLHYLHPTVLSAGKLATLILDRCKNLMEVKSEKRLESLEKISVNGCLSLKEFEVWSSLIEKLDLSKTEIETLHTSIGHMENLRSLNLEGLKLKHLPNALSGLKSLKYLNLSRSGVEFDKHQLHVLFNGLQSLEKLHVTDCSNLFELPDNINVLQKLQELRLDGSSIVTLPESIKHLRVLKVLSLENCNKLVSVPELPPSITVFNASNCTSLVSVSVSTLRMMGKTKCILFKDSLKLDKYSLPYSITESLHLTMMSAAFHNVLVRVFDNKLHNYNYVKVRGCLPGSRVSRHFKNRTRGSTITIRLPSCTSVLGFLLSVVISPGVANANIYCRCYSADGTPIGEKTRWYSVIESLNSDNVFMWYDPYFSDSILKLHETHVSFKFYSEEGLELDIIKECGVHVIGPSEFQSVLGEMDLEYEQKVELGVKLGLALDIQRQVDSNVDLPNLLFAFEYGWKLQPPMQSELESRRRAMADVIRKQMWEFIFPPCPAAGMWGNITQDFEDRGLGSGHGGEKVRSKDKGIARVSLLPSEFEPFGR</sequence>
<name>A0A445BNW1_ARAHY</name>
<comment type="catalytic activity">
    <reaction evidence="7">
        <text>NAD(+) + H2O = ADP-D-ribose + nicotinamide + H(+)</text>
        <dbReference type="Rhea" id="RHEA:16301"/>
        <dbReference type="ChEBI" id="CHEBI:15377"/>
        <dbReference type="ChEBI" id="CHEBI:15378"/>
        <dbReference type="ChEBI" id="CHEBI:17154"/>
        <dbReference type="ChEBI" id="CHEBI:57540"/>
        <dbReference type="ChEBI" id="CHEBI:57967"/>
        <dbReference type="EC" id="3.2.2.6"/>
    </reaction>
    <physiologicalReaction direction="left-to-right" evidence="7">
        <dbReference type="Rhea" id="RHEA:16302"/>
    </physiologicalReaction>
</comment>
<evidence type="ECO:0000256" key="4">
    <source>
        <dbReference type="ARBA" id="ARBA00022801"/>
    </source>
</evidence>
<keyword evidence="4" id="KW-0378">Hydrolase</keyword>
<keyword evidence="2" id="KW-0433">Leucine-rich repeat</keyword>
<comment type="caution">
    <text evidence="9">The sequence shown here is derived from an EMBL/GenBank/DDBJ whole genome shotgun (WGS) entry which is preliminary data.</text>
</comment>
<evidence type="ECO:0000256" key="6">
    <source>
        <dbReference type="ARBA" id="ARBA00023027"/>
    </source>
</evidence>
<protein>
    <recommendedName>
        <fullName evidence="1">ADP-ribosyl cyclase/cyclic ADP-ribose hydrolase</fullName>
        <ecNumber evidence="1">3.2.2.6</ecNumber>
    </recommendedName>
</protein>
<dbReference type="InterPro" id="IPR002182">
    <property type="entry name" value="NB-ARC"/>
</dbReference>
<dbReference type="Pfam" id="PF00931">
    <property type="entry name" value="NB-ARC"/>
    <property type="match status" value="1"/>
</dbReference>
<dbReference type="Pfam" id="PF13855">
    <property type="entry name" value="LRR_8"/>
    <property type="match status" value="1"/>
</dbReference>
<dbReference type="SUPFAM" id="SSF52540">
    <property type="entry name" value="P-loop containing nucleoside triphosphate hydrolases"/>
    <property type="match status" value="1"/>
</dbReference>
<dbReference type="SUPFAM" id="SSF52058">
    <property type="entry name" value="L domain-like"/>
    <property type="match status" value="1"/>
</dbReference>
<dbReference type="PROSITE" id="PS50104">
    <property type="entry name" value="TIR"/>
    <property type="match status" value="1"/>
</dbReference>
<dbReference type="GO" id="GO:0061809">
    <property type="term" value="F:NAD+ nucleosidase activity, cyclic ADP-ribose generating"/>
    <property type="evidence" value="ECO:0007669"/>
    <property type="project" value="UniProtKB-EC"/>
</dbReference>
<evidence type="ECO:0000256" key="3">
    <source>
        <dbReference type="ARBA" id="ARBA00022737"/>
    </source>
</evidence>
<feature type="domain" description="TIR" evidence="8">
    <location>
        <begin position="14"/>
        <end position="183"/>
    </location>
</feature>
<dbReference type="InterPro" id="IPR044974">
    <property type="entry name" value="Disease_R_plants"/>
</dbReference>
<dbReference type="InterPro" id="IPR032675">
    <property type="entry name" value="LRR_dom_sf"/>
</dbReference>
<dbReference type="EMBL" id="SDMP01000009">
    <property type="protein sequence ID" value="RYR40365.1"/>
    <property type="molecule type" value="Genomic_DNA"/>
</dbReference>
<keyword evidence="6" id="KW-0520">NAD</keyword>
<dbReference type="PRINTS" id="PR00364">
    <property type="entry name" value="DISEASERSIST"/>
</dbReference>
<dbReference type="PANTHER" id="PTHR11017:SF562">
    <property type="entry name" value="ADP-RIBOSYL CYCLASE_CYCLIC ADP-RIBOSE HYDROLASE"/>
    <property type="match status" value="1"/>
</dbReference>
<dbReference type="Gene3D" id="3.80.10.10">
    <property type="entry name" value="Ribonuclease Inhibitor"/>
    <property type="match status" value="2"/>
</dbReference>
<dbReference type="Gene3D" id="3.40.50.10140">
    <property type="entry name" value="Toll/interleukin-1 receptor homology (TIR) domain"/>
    <property type="match status" value="1"/>
</dbReference>
<proteinExistence type="predicted"/>
<accession>A0A445BNW1</accession>
<organism evidence="9 10">
    <name type="scientific">Arachis hypogaea</name>
    <name type="common">Peanut</name>
    <dbReference type="NCBI Taxonomy" id="3818"/>
    <lineage>
        <taxon>Eukaryota</taxon>
        <taxon>Viridiplantae</taxon>
        <taxon>Streptophyta</taxon>
        <taxon>Embryophyta</taxon>
        <taxon>Tracheophyta</taxon>
        <taxon>Spermatophyta</taxon>
        <taxon>Magnoliopsida</taxon>
        <taxon>eudicotyledons</taxon>
        <taxon>Gunneridae</taxon>
        <taxon>Pentapetalae</taxon>
        <taxon>rosids</taxon>
        <taxon>fabids</taxon>
        <taxon>Fabales</taxon>
        <taxon>Fabaceae</taxon>
        <taxon>Papilionoideae</taxon>
        <taxon>50 kb inversion clade</taxon>
        <taxon>dalbergioids sensu lato</taxon>
        <taxon>Dalbergieae</taxon>
        <taxon>Pterocarpus clade</taxon>
        <taxon>Arachis</taxon>
    </lineage>
</organism>
<dbReference type="AlphaFoldDB" id="A0A445BNW1"/>
<dbReference type="Pfam" id="PF01582">
    <property type="entry name" value="TIR"/>
    <property type="match status" value="1"/>
</dbReference>
<evidence type="ECO:0000256" key="1">
    <source>
        <dbReference type="ARBA" id="ARBA00011982"/>
    </source>
</evidence>
<dbReference type="SUPFAM" id="SSF52200">
    <property type="entry name" value="Toll/Interleukin receptor TIR domain"/>
    <property type="match status" value="1"/>
</dbReference>
<evidence type="ECO:0000259" key="8">
    <source>
        <dbReference type="PROSITE" id="PS50104"/>
    </source>
</evidence>
<dbReference type="InterPro" id="IPR058192">
    <property type="entry name" value="WHD_ROQ1-like"/>
</dbReference>
<evidence type="ECO:0000313" key="9">
    <source>
        <dbReference type="EMBL" id="RYR40365.1"/>
    </source>
</evidence>
<dbReference type="GO" id="GO:0007165">
    <property type="term" value="P:signal transduction"/>
    <property type="evidence" value="ECO:0007669"/>
    <property type="project" value="InterPro"/>
</dbReference>
<dbReference type="Proteomes" id="UP000289738">
    <property type="component" value="Chromosome A09"/>
</dbReference>
<dbReference type="FunFam" id="1.10.8.430:FF:000002">
    <property type="entry name" value="Disease resistance protein (TIR-NBS-LRR class)"/>
    <property type="match status" value="1"/>
</dbReference>
<dbReference type="InterPro" id="IPR036390">
    <property type="entry name" value="WH_DNA-bd_sf"/>
</dbReference>
<dbReference type="GO" id="GO:0006952">
    <property type="term" value="P:defense response"/>
    <property type="evidence" value="ECO:0007669"/>
    <property type="project" value="UniProtKB-KW"/>
</dbReference>
<dbReference type="Gene3D" id="1.10.8.430">
    <property type="entry name" value="Helical domain of apoptotic protease-activating factors"/>
    <property type="match status" value="1"/>
</dbReference>
<dbReference type="InterPro" id="IPR011713">
    <property type="entry name" value="Leu-rich_rpt_3"/>
</dbReference>
<gene>
    <name evidence="9" type="ORF">Ahy_A09g046112</name>
</gene>
<dbReference type="OrthoDB" id="1424312at2759"/>
<dbReference type="GO" id="GO:0043531">
    <property type="term" value="F:ADP binding"/>
    <property type="evidence" value="ECO:0007669"/>
    <property type="project" value="InterPro"/>
</dbReference>
<dbReference type="InterPro" id="IPR042197">
    <property type="entry name" value="Apaf_helical"/>
</dbReference>